<keyword evidence="6 12" id="KW-0347">Helicase</keyword>
<dbReference type="GO" id="GO:0006269">
    <property type="term" value="P:DNA replication, synthesis of primer"/>
    <property type="evidence" value="ECO:0007669"/>
    <property type="project" value="UniProtKB-UniRule"/>
</dbReference>
<dbReference type="FunFam" id="1.10.860.10:FF:000001">
    <property type="entry name" value="Replicative DNA helicase"/>
    <property type="match status" value="1"/>
</dbReference>
<dbReference type="GO" id="GO:0005524">
    <property type="term" value="F:ATP binding"/>
    <property type="evidence" value="ECO:0007669"/>
    <property type="project" value="UniProtKB-UniRule"/>
</dbReference>
<dbReference type="GO" id="GO:0003677">
    <property type="term" value="F:DNA binding"/>
    <property type="evidence" value="ECO:0007669"/>
    <property type="project" value="UniProtKB-UniRule"/>
</dbReference>
<dbReference type="SUPFAM" id="SSF48024">
    <property type="entry name" value="N-terminal domain of DnaB helicase"/>
    <property type="match status" value="1"/>
</dbReference>
<dbReference type="PANTHER" id="PTHR30153">
    <property type="entry name" value="REPLICATIVE DNA HELICASE DNAB"/>
    <property type="match status" value="1"/>
</dbReference>
<comment type="similarity">
    <text evidence="1 12">Belongs to the helicase family. DnaB subfamily.</text>
</comment>
<dbReference type="AlphaFoldDB" id="A0A1T4YZL4"/>
<comment type="catalytic activity">
    <reaction evidence="10 12">
        <text>ATP + H2O = ADP + phosphate + H(+)</text>
        <dbReference type="Rhea" id="RHEA:13065"/>
        <dbReference type="ChEBI" id="CHEBI:15377"/>
        <dbReference type="ChEBI" id="CHEBI:15378"/>
        <dbReference type="ChEBI" id="CHEBI:30616"/>
        <dbReference type="ChEBI" id="CHEBI:43474"/>
        <dbReference type="ChEBI" id="CHEBI:456216"/>
        <dbReference type="EC" id="5.6.2.3"/>
    </reaction>
</comment>
<keyword evidence="2 12" id="KW-0639">Primosome</keyword>
<dbReference type="Proteomes" id="UP000191040">
    <property type="component" value="Chromosome I"/>
</dbReference>
<dbReference type="CDD" id="cd00984">
    <property type="entry name" value="DnaB_C"/>
    <property type="match status" value="1"/>
</dbReference>
<feature type="region of interest" description="Disordered" evidence="13">
    <location>
        <begin position="1"/>
        <end position="23"/>
    </location>
</feature>
<evidence type="ECO:0000256" key="5">
    <source>
        <dbReference type="ARBA" id="ARBA00022801"/>
    </source>
</evidence>
<evidence type="ECO:0000256" key="13">
    <source>
        <dbReference type="SAM" id="MobiDB-lite"/>
    </source>
</evidence>
<keyword evidence="3 12" id="KW-0235">DNA replication</keyword>
<keyword evidence="8 12" id="KW-0238">DNA-binding</keyword>
<dbReference type="GO" id="GO:0016887">
    <property type="term" value="F:ATP hydrolysis activity"/>
    <property type="evidence" value="ECO:0007669"/>
    <property type="project" value="RHEA"/>
</dbReference>
<evidence type="ECO:0000313" key="15">
    <source>
        <dbReference type="EMBL" id="SKB07214.1"/>
    </source>
</evidence>
<reference evidence="16" key="1">
    <citation type="submission" date="2017-02" db="EMBL/GenBank/DDBJ databases">
        <authorList>
            <person name="Varghese N."/>
            <person name="Submissions S."/>
        </authorList>
    </citation>
    <scope>NUCLEOTIDE SEQUENCE [LARGE SCALE GENOMIC DNA]</scope>
    <source>
        <strain evidence="16">9H-4</strain>
    </source>
</reference>
<keyword evidence="7 12" id="KW-0067">ATP-binding</keyword>
<organism evidence="15 16">
    <name type="scientific">Aeromicrobium choanae</name>
    <dbReference type="NCBI Taxonomy" id="1736691"/>
    <lineage>
        <taxon>Bacteria</taxon>
        <taxon>Bacillati</taxon>
        <taxon>Actinomycetota</taxon>
        <taxon>Actinomycetes</taxon>
        <taxon>Propionibacteriales</taxon>
        <taxon>Nocardioidaceae</taxon>
        <taxon>Aeromicrobium</taxon>
    </lineage>
</organism>
<dbReference type="SUPFAM" id="SSF52540">
    <property type="entry name" value="P-loop containing nucleoside triphosphate hydrolases"/>
    <property type="match status" value="1"/>
</dbReference>
<evidence type="ECO:0000256" key="10">
    <source>
        <dbReference type="ARBA" id="ARBA00048954"/>
    </source>
</evidence>
<evidence type="ECO:0000256" key="2">
    <source>
        <dbReference type="ARBA" id="ARBA00022515"/>
    </source>
</evidence>
<evidence type="ECO:0000256" key="12">
    <source>
        <dbReference type="RuleBase" id="RU362085"/>
    </source>
</evidence>
<dbReference type="InterPro" id="IPR007694">
    <property type="entry name" value="DNA_helicase_DnaB-like_C"/>
</dbReference>
<dbReference type="PANTHER" id="PTHR30153:SF2">
    <property type="entry name" value="REPLICATIVE DNA HELICASE"/>
    <property type="match status" value="1"/>
</dbReference>
<dbReference type="InterPro" id="IPR007693">
    <property type="entry name" value="DNA_helicase_DnaB-like_N"/>
</dbReference>
<evidence type="ECO:0000313" key="16">
    <source>
        <dbReference type="Proteomes" id="UP000191040"/>
    </source>
</evidence>
<dbReference type="InterPro" id="IPR027417">
    <property type="entry name" value="P-loop_NTPase"/>
</dbReference>
<feature type="domain" description="SF4 helicase" evidence="14">
    <location>
        <begin position="191"/>
        <end position="457"/>
    </location>
</feature>
<protein>
    <recommendedName>
        <fullName evidence="11 12">Replicative DNA helicase</fullName>
        <ecNumber evidence="11 12">5.6.2.3</ecNumber>
    </recommendedName>
</protein>
<evidence type="ECO:0000256" key="1">
    <source>
        <dbReference type="ARBA" id="ARBA00008428"/>
    </source>
</evidence>
<dbReference type="EC" id="5.6.2.3" evidence="11 12"/>
<keyword evidence="4 12" id="KW-0547">Nucleotide-binding</keyword>
<dbReference type="InterPro" id="IPR036185">
    <property type="entry name" value="DNA_heli_DnaB-like_N_sf"/>
</dbReference>
<proteinExistence type="inferred from homology"/>
<dbReference type="FunFam" id="3.40.50.300:FF:000351">
    <property type="entry name" value="Replicative DNA helicase"/>
    <property type="match status" value="1"/>
</dbReference>
<dbReference type="InterPro" id="IPR016136">
    <property type="entry name" value="DNA_helicase_N/primase_C"/>
</dbReference>
<dbReference type="SMART" id="SM00382">
    <property type="entry name" value="AAA"/>
    <property type="match status" value="1"/>
</dbReference>
<dbReference type="Pfam" id="PF03796">
    <property type="entry name" value="DnaB_C"/>
    <property type="match status" value="1"/>
</dbReference>
<dbReference type="NCBIfam" id="TIGR00665">
    <property type="entry name" value="DnaB"/>
    <property type="match status" value="1"/>
</dbReference>
<evidence type="ECO:0000256" key="7">
    <source>
        <dbReference type="ARBA" id="ARBA00022840"/>
    </source>
</evidence>
<comment type="function">
    <text evidence="12">The main replicative DNA helicase, it participates in initiation and elongation during chromosome replication. Travels ahead of the DNA replisome, separating dsDNA into templates for DNA synthesis. A processive ATP-dependent 5'-3' DNA helicase it has DNA-dependent ATPase activity.</text>
</comment>
<name>A0A1T4YZL4_9ACTN</name>
<dbReference type="PROSITE" id="PS51199">
    <property type="entry name" value="SF4_HELICASE"/>
    <property type="match status" value="1"/>
</dbReference>
<dbReference type="EMBL" id="LT796768">
    <property type="protein sequence ID" value="SKB07214.1"/>
    <property type="molecule type" value="Genomic_DNA"/>
</dbReference>
<dbReference type="InterPro" id="IPR007692">
    <property type="entry name" value="DNA_helicase_DnaB"/>
</dbReference>
<keyword evidence="9" id="KW-0413">Isomerase</keyword>
<keyword evidence="5 12" id="KW-0378">Hydrolase</keyword>
<dbReference type="GO" id="GO:1990077">
    <property type="term" value="C:primosome complex"/>
    <property type="evidence" value="ECO:0007669"/>
    <property type="project" value="UniProtKB-UniRule"/>
</dbReference>
<gene>
    <name evidence="15" type="ORF">SAMN06295964_1601</name>
</gene>
<keyword evidence="16" id="KW-1185">Reference proteome</keyword>
<dbReference type="GO" id="GO:0043139">
    <property type="term" value="F:5'-3' DNA helicase activity"/>
    <property type="evidence" value="ECO:0007669"/>
    <property type="project" value="UniProtKB-EC"/>
</dbReference>
<evidence type="ECO:0000256" key="6">
    <source>
        <dbReference type="ARBA" id="ARBA00022806"/>
    </source>
</evidence>
<evidence type="ECO:0000256" key="4">
    <source>
        <dbReference type="ARBA" id="ARBA00022741"/>
    </source>
</evidence>
<sequence>MSVTDLYESERSSDSAGSGYVPPQDMAAEQSVLGAMLLSKNAIDPATDLLESRDFYRPAHELIFDVITDLSGRGEPADAITVAAELTRRGEIARIGGAAYLHDLVQGVPIAANVDYYAEIVHEKAVLRRLVEVGQQVAQLGQSGTGEIQDIVDRAQKAVLDVDGTKSGEDYNVLSDLMSSTIDELEELETRSGEVHGVMSGFPDLDRLTTGFKPGQMIVVAARPGVGKSTLGLDFVRNASIRQGLTSAIFSLEMTGSEIAMRLLSAEAKVAIHHMRAGSMSGRDWDAIGRAMATVQAAPIIIDDSPNMTMPEIRSKARRIKKQHGLDFVVLDYLQLMTSGKKVENRQVEVSEFSRQIKLLAKELGVPVVAISQLNRGSEQRTDKTPQISDLRESGSIEQDADIVMLLNRPDAHGAGESERPGEADIIVAKNRSGPVNKVAVSFQGHYSRFTPMAREPESAAGGASGADFA</sequence>
<evidence type="ECO:0000259" key="14">
    <source>
        <dbReference type="PROSITE" id="PS51199"/>
    </source>
</evidence>
<evidence type="ECO:0000256" key="3">
    <source>
        <dbReference type="ARBA" id="ARBA00022705"/>
    </source>
</evidence>
<dbReference type="Gene3D" id="3.40.50.300">
    <property type="entry name" value="P-loop containing nucleotide triphosphate hydrolases"/>
    <property type="match status" value="1"/>
</dbReference>
<dbReference type="InterPro" id="IPR003593">
    <property type="entry name" value="AAA+_ATPase"/>
</dbReference>
<accession>A0A1T4YZL4</accession>
<dbReference type="GO" id="GO:0005829">
    <property type="term" value="C:cytosol"/>
    <property type="evidence" value="ECO:0007669"/>
    <property type="project" value="TreeGrafter"/>
</dbReference>
<dbReference type="Pfam" id="PF00772">
    <property type="entry name" value="DnaB"/>
    <property type="match status" value="1"/>
</dbReference>
<dbReference type="Gene3D" id="1.10.860.10">
    <property type="entry name" value="DNAb Helicase, Chain A"/>
    <property type="match status" value="1"/>
</dbReference>
<evidence type="ECO:0000256" key="9">
    <source>
        <dbReference type="ARBA" id="ARBA00023235"/>
    </source>
</evidence>
<evidence type="ECO:0000256" key="8">
    <source>
        <dbReference type="ARBA" id="ARBA00023125"/>
    </source>
</evidence>
<evidence type="ECO:0000256" key="11">
    <source>
        <dbReference type="NCBIfam" id="TIGR00665"/>
    </source>
</evidence>
<dbReference type="STRING" id="1736691.SAMN06295964_1601"/>